<evidence type="ECO:0000256" key="3">
    <source>
        <dbReference type="ARBA" id="ARBA00022741"/>
    </source>
</evidence>
<dbReference type="Gene3D" id="3.40.50.300">
    <property type="entry name" value="P-loop containing nucleotide triphosphate hydrolases"/>
    <property type="match status" value="1"/>
</dbReference>
<comment type="similarity">
    <text evidence="1">Belongs to the ABC transporter superfamily.</text>
</comment>
<accession>A0ABR9CK87</accession>
<dbReference type="EMBL" id="JACYXI010000002">
    <property type="protein sequence ID" value="MBD8891069.1"/>
    <property type="molecule type" value="Genomic_DNA"/>
</dbReference>
<feature type="domain" description="ABC transporter" evidence="7">
    <location>
        <begin position="28"/>
        <end position="250"/>
    </location>
</feature>
<evidence type="ECO:0000256" key="5">
    <source>
        <dbReference type="ARBA" id="ARBA00022967"/>
    </source>
</evidence>
<comment type="caution">
    <text evidence="8">The sequence shown here is derived from an EMBL/GenBank/DDBJ whole genome shotgun (WGS) entry which is preliminary data.</text>
</comment>
<evidence type="ECO:0000256" key="6">
    <source>
        <dbReference type="SAM" id="MobiDB-lite"/>
    </source>
</evidence>
<dbReference type="Proteomes" id="UP000632063">
    <property type="component" value="Unassembled WGS sequence"/>
</dbReference>
<dbReference type="CDD" id="cd03255">
    <property type="entry name" value="ABC_MJ0796_LolCDE_FtsE"/>
    <property type="match status" value="1"/>
</dbReference>
<dbReference type="InterPro" id="IPR015854">
    <property type="entry name" value="ABC_transpr_LolD-like"/>
</dbReference>
<evidence type="ECO:0000256" key="4">
    <source>
        <dbReference type="ARBA" id="ARBA00022840"/>
    </source>
</evidence>
<reference evidence="9" key="1">
    <citation type="submission" date="2020-09" db="EMBL/GenBank/DDBJ databases">
        <title>The genome sequence of strain Labrenzia suaedae 4C16A.</title>
        <authorList>
            <person name="Liu Y."/>
        </authorList>
    </citation>
    <scope>NUCLEOTIDE SEQUENCE [LARGE SCALE GENOMIC DNA]</scope>
    <source>
        <strain evidence="9">4C16A</strain>
    </source>
</reference>
<keyword evidence="5" id="KW-1278">Translocase</keyword>
<sequence>MTPIDTPVETRMADAPSGASSRPTVPAMELRGVKRSFAEGENELKILSDVNFAIYPGEMVALVAPSGTGKSTLLHIAGLLEHPDEGAVLIGGVDCADLGDDARTRIRRSDVGFVYQFHHLLPEFTALENVMVPQMINGLGRKDAAARAQQLLDYMRMGNRSSHRPSELSGGEQQRVAVARAVANAPRLLLLDEPTGNLDPTTANYVFDALQALVRASGVATLFATHNMELAGRMDRCITLSGGQVIPVDL</sequence>
<protein>
    <submittedName>
        <fullName evidence="8">ABC transporter ATP-binding protein</fullName>
    </submittedName>
</protein>
<organism evidence="8 9">
    <name type="scientific">Roseibium litorale</name>
    <dbReference type="NCBI Taxonomy" id="2803841"/>
    <lineage>
        <taxon>Bacteria</taxon>
        <taxon>Pseudomonadati</taxon>
        <taxon>Pseudomonadota</taxon>
        <taxon>Alphaproteobacteria</taxon>
        <taxon>Hyphomicrobiales</taxon>
        <taxon>Stappiaceae</taxon>
        <taxon>Roseibium</taxon>
    </lineage>
</organism>
<evidence type="ECO:0000313" key="9">
    <source>
        <dbReference type="Proteomes" id="UP000632063"/>
    </source>
</evidence>
<feature type="region of interest" description="Disordered" evidence="6">
    <location>
        <begin position="1"/>
        <end position="24"/>
    </location>
</feature>
<proteinExistence type="inferred from homology"/>
<keyword evidence="4 8" id="KW-0067">ATP-binding</keyword>
<dbReference type="InterPro" id="IPR017911">
    <property type="entry name" value="MacB-like_ATP-bd"/>
</dbReference>
<keyword evidence="2" id="KW-0813">Transport</keyword>
<evidence type="ECO:0000256" key="1">
    <source>
        <dbReference type="ARBA" id="ARBA00005417"/>
    </source>
</evidence>
<dbReference type="PROSITE" id="PS50893">
    <property type="entry name" value="ABC_TRANSPORTER_2"/>
    <property type="match status" value="1"/>
</dbReference>
<dbReference type="InterPro" id="IPR017871">
    <property type="entry name" value="ABC_transporter-like_CS"/>
</dbReference>
<evidence type="ECO:0000259" key="7">
    <source>
        <dbReference type="PROSITE" id="PS50893"/>
    </source>
</evidence>
<keyword evidence="9" id="KW-1185">Reference proteome</keyword>
<keyword evidence="3" id="KW-0547">Nucleotide-binding</keyword>
<dbReference type="PROSITE" id="PS00211">
    <property type="entry name" value="ABC_TRANSPORTER_1"/>
    <property type="match status" value="1"/>
</dbReference>
<dbReference type="GO" id="GO:0005524">
    <property type="term" value="F:ATP binding"/>
    <property type="evidence" value="ECO:0007669"/>
    <property type="project" value="UniProtKB-KW"/>
</dbReference>
<dbReference type="InterPro" id="IPR003439">
    <property type="entry name" value="ABC_transporter-like_ATP-bd"/>
</dbReference>
<dbReference type="SUPFAM" id="SSF52540">
    <property type="entry name" value="P-loop containing nucleoside triphosphate hydrolases"/>
    <property type="match status" value="1"/>
</dbReference>
<name>A0ABR9CK87_9HYPH</name>
<reference evidence="8 9" key="2">
    <citation type="journal article" date="2021" name="Int. J. Syst. Evol. Microbiol.">
        <title>Roseibium litorale sp. nov., isolated from a tidal flat sediment and proposal for the reclassification of Labrenzia polysiphoniae as Roseibium polysiphoniae comb. nov.</title>
        <authorList>
            <person name="Liu Y."/>
            <person name="Pei T."/>
            <person name="Du J."/>
            <person name="Chao M."/>
            <person name="Deng M.R."/>
            <person name="Zhu H."/>
        </authorList>
    </citation>
    <scope>NUCLEOTIDE SEQUENCE [LARGE SCALE GENOMIC DNA]</scope>
    <source>
        <strain evidence="8 9">4C16A</strain>
    </source>
</reference>
<dbReference type="SMART" id="SM00382">
    <property type="entry name" value="AAA"/>
    <property type="match status" value="1"/>
</dbReference>
<dbReference type="InterPro" id="IPR027417">
    <property type="entry name" value="P-loop_NTPase"/>
</dbReference>
<dbReference type="PANTHER" id="PTHR24220:SF689">
    <property type="entry name" value="LIPOPROTEIN-RELEASING SYSTEM ATP-BINDING PROTEIN LOLD"/>
    <property type="match status" value="1"/>
</dbReference>
<evidence type="ECO:0000313" key="8">
    <source>
        <dbReference type="EMBL" id="MBD8891069.1"/>
    </source>
</evidence>
<gene>
    <name evidence="8" type="ORF">IG616_05895</name>
</gene>
<evidence type="ECO:0000256" key="2">
    <source>
        <dbReference type="ARBA" id="ARBA00022448"/>
    </source>
</evidence>
<dbReference type="InterPro" id="IPR003593">
    <property type="entry name" value="AAA+_ATPase"/>
</dbReference>
<dbReference type="PANTHER" id="PTHR24220">
    <property type="entry name" value="IMPORT ATP-BINDING PROTEIN"/>
    <property type="match status" value="1"/>
</dbReference>
<dbReference type="Pfam" id="PF00005">
    <property type="entry name" value="ABC_tran"/>
    <property type="match status" value="1"/>
</dbReference>